<dbReference type="Proteomes" id="UP000509704">
    <property type="component" value="Chromosome 1"/>
</dbReference>
<accession>A0A7H9AWE9</accession>
<keyword evidence="3" id="KW-0813">Transport</keyword>
<dbReference type="PANTHER" id="PTHR13018:SF20">
    <property type="entry name" value="SPORULATION-SPECIFIC PROTEIN 75"/>
    <property type="match status" value="1"/>
</dbReference>
<dbReference type="InterPro" id="IPR045122">
    <property type="entry name" value="Csc1-like"/>
</dbReference>
<keyword evidence="11" id="KW-1185">Reference proteome</keyword>
<comment type="subcellular location">
    <subcellularLocation>
        <location evidence="1">Membrane</location>
        <topology evidence="1">Multi-pass membrane protein</topology>
    </subcellularLocation>
</comment>
<keyword evidence="6 7" id="KW-0472">Membrane</keyword>
<evidence type="ECO:0000256" key="6">
    <source>
        <dbReference type="ARBA" id="ARBA00023136"/>
    </source>
</evidence>
<name>A0A7H9AWE9_ZYGMR</name>
<dbReference type="AlphaFoldDB" id="A0A7H9AWE9"/>
<proteinExistence type="inferred from homology"/>
<dbReference type="Pfam" id="PF13967">
    <property type="entry name" value="RSN1_TM"/>
    <property type="match status" value="1"/>
</dbReference>
<feature type="transmembrane region" description="Helical" evidence="7">
    <location>
        <begin position="174"/>
        <end position="196"/>
    </location>
</feature>
<evidence type="ECO:0000256" key="3">
    <source>
        <dbReference type="ARBA" id="ARBA00022448"/>
    </source>
</evidence>
<dbReference type="InterPro" id="IPR032880">
    <property type="entry name" value="CSC1/OSCA1-like_N"/>
</dbReference>
<evidence type="ECO:0000259" key="9">
    <source>
        <dbReference type="Pfam" id="PF13967"/>
    </source>
</evidence>
<protein>
    <recommendedName>
        <fullName evidence="12">CSC1/OSCA1-like 7TM region domain-containing protein</fullName>
    </recommendedName>
</protein>
<dbReference type="RefSeq" id="XP_037142319.1">
    <property type="nucleotide sequence ID" value="XM_037286424.1"/>
</dbReference>
<evidence type="ECO:0000256" key="2">
    <source>
        <dbReference type="ARBA" id="ARBA00007779"/>
    </source>
</evidence>
<sequence length="901" mass="104874">MPDVQRESSFITNYLSDYIFTYFDIDNNTALLILRFDEPSNVDSNLSNLTSSIFSKFLNTTRTGSAHKHSGISVQTFLSTILVSTAYFGCQVLLFSSLRLKFTNVYQARSRSDTMGTRHLAESRKQEGQRNRRMLWKFFKTGFGWIYPVLVRPTEDYYERVGLDAYFFLRFVRVLSILFLLLSIIHIPILIPIHYFSNHFENVNEVSGTLRWLDRINISTVVRSKSKKLIFHLILSLSVVAWYHLMLISELKHVRAISVGSKKAKTQTLIYLENIPEGLRGDKSKIVEYFNLLFPETAIEARFLPKHCKELKKQYNVLKKIQRKMEIVAVQIVLDKFFTKLSKKVTQNNGTELSWKTKIHVTIRATFFHLKTCQRYFKFKTKLKWKSQKCVGNRLLPFVKIQLDSFTRERYECFGMTAKQYRMKSKIWRTKCTTIKKWSNLDYFFAHKNPKTQVYYDKAFIRFKSANIAQAVGQLLLYSNTHHFDNVLIVPDVSDIIWRNMVISNSVIKFLRAALANILSVFIIVGYIIPVAFVALMSQIPYFTSLVPLLSKMTTESKLLNDVMAGIIPVITLVWLTEFAPYIFRCFSYLRCKRTGAEIEIDTQRWFFAFLFVHVFLVVTISSGVSFLIERIVNNPVTIPTLLAHDLPKSSNFFCSFIVMRCLAYAGGNFLQLKELLFEIFYYRLTTYSPRTRIYRMKYIPSFQWGSIYPIFSVLGSIGIIYSIISPIILPLCCIGFYLVFFSFKYICEFQYNGSNISETYGRLYPHALMQLYSGIYFMEFCMIGLFALSSSLMLCSCMVIGLLMTIVAHYKFSESYLKKLHKFSILDYWKDLLSESEYHNDCEISIPFADGKLDTVINLPQDNEEIAKKEHSYIEQNYGVECCLDKFSLTDSGEMTCNYL</sequence>
<dbReference type="Pfam" id="PF02714">
    <property type="entry name" value="RSN1_7TM"/>
    <property type="match status" value="1"/>
</dbReference>
<feature type="transmembrane region" description="Helical" evidence="7">
    <location>
        <begin position="792"/>
        <end position="813"/>
    </location>
</feature>
<feature type="transmembrane region" description="Helical" evidence="7">
    <location>
        <begin position="229"/>
        <end position="248"/>
    </location>
</feature>
<dbReference type="GeneID" id="59234227"/>
<keyword evidence="5 7" id="KW-1133">Transmembrane helix</keyword>
<evidence type="ECO:0000256" key="5">
    <source>
        <dbReference type="ARBA" id="ARBA00022989"/>
    </source>
</evidence>
<feature type="transmembrane region" description="Helical" evidence="7">
    <location>
        <begin position="72"/>
        <end position="95"/>
    </location>
</feature>
<gene>
    <name evidence="10" type="ORF">HG535_0A05320</name>
</gene>
<feature type="transmembrane region" description="Helical" evidence="7">
    <location>
        <begin position="563"/>
        <end position="584"/>
    </location>
</feature>
<organism evidence="10 11">
    <name type="scientific">Zygotorulaspora mrakii</name>
    <name type="common">Zygosaccharomyces mrakii</name>
    <dbReference type="NCBI Taxonomy" id="42260"/>
    <lineage>
        <taxon>Eukaryota</taxon>
        <taxon>Fungi</taxon>
        <taxon>Dikarya</taxon>
        <taxon>Ascomycota</taxon>
        <taxon>Saccharomycotina</taxon>
        <taxon>Saccharomycetes</taxon>
        <taxon>Saccharomycetales</taxon>
        <taxon>Saccharomycetaceae</taxon>
        <taxon>Zygotorulaspora</taxon>
    </lineage>
</organism>
<dbReference type="InterPro" id="IPR003864">
    <property type="entry name" value="CSC1/OSCA1-like_7TM"/>
</dbReference>
<evidence type="ECO:0000256" key="1">
    <source>
        <dbReference type="ARBA" id="ARBA00004141"/>
    </source>
</evidence>
<feature type="transmembrane region" description="Helical" evidence="7">
    <location>
        <begin position="728"/>
        <end position="747"/>
    </location>
</feature>
<comment type="similarity">
    <text evidence="2">Belongs to the CSC1 (TC 1.A.17) family.</text>
</comment>
<feature type="domain" description="CSC1/OSCA1-like 7TM region" evidence="8">
    <location>
        <begin position="513"/>
        <end position="787"/>
    </location>
</feature>
<dbReference type="KEGG" id="zmk:HG535_0A05320"/>
<evidence type="ECO:0000256" key="4">
    <source>
        <dbReference type="ARBA" id="ARBA00022692"/>
    </source>
</evidence>
<feature type="transmembrane region" description="Helical" evidence="7">
    <location>
        <begin position="518"/>
        <end position="543"/>
    </location>
</feature>
<dbReference type="OrthoDB" id="1076608at2759"/>
<dbReference type="PANTHER" id="PTHR13018">
    <property type="entry name" value="PROBABLE MEMBRANE PROTEIN DUF221-RELATED"/>
    <property type="match status" value="1"/>
</dbReference>
<evidence type="ECO:0008006" key="12">
    <source>
        <dbReference type="Google" id="ProtNLM"/>
    </source>
</evidence>
<dbReference type="GO" id="GO:0005227">
    <property type="term" value="F:calcium-activated cation channel activity"/>
    <property type="evidence" value="ECO:0007669"/>
    <property type="project" value="InterPro"/>
</dbReference>
<feature type="domain" description="CSC1/OSCA1-like N-terminal transmembrane" evidence="9">
    <location>
        <begin position="77"/>
        <end position="250"/>
    </location>
</feature>
<evidence type="ECO:0000313" key="11">
    <source>
        <dbReference type="Proteomes" id="UP000509704"/>
    </source>
</evidence>
<reference evidence="10 11" key="1">
    <citation type="submission" date="2020-07" db="EMBL/GenBank/DDBJ databases">
        <title>The yeast mating-type switching endonuclease HO is a domesticated member of an unorthodox homing genetic element family.</title>
        <authorList>
            <person name="Coughlan A.Y."/>
            <person name="Lombardi L."/>
            <person name="Braun-Galleani S."/>
            <person name="Martos A.R."/>
            <person name="Galeote V."/>
            <person name="Bigey F."/>
            <person name="Dequin S."/>
            <person name="Byrne K.P."/>
            <person name="Wolfe K.H."/>
        </authorList>
    </citation>
    <scope>NUCLEOTIDE SEQUENCE [LARGE SCALE GENOMIC DNA]</scope>
    <source>
        <strain evidence="10 11">NRRL Y-6702</strain>
    </source>
</reference>
<dbReference type="GO" id="GO:0005886">
    <property type="term" value="C:plasma membrane"/>
    <property type="evidence" value="ECO:0007669"/>
    <property type="project" value="TreeGrafter"/>
</dbReference>
<evidence type="ECO:0000256" key="7">
    <source>
        <dbReference type="SAM" id="Phobius"/>
    </source>
</evidence>
<dbReference type="EMBL" id="CP058604">
    <property type="protein sequence ID" value="QLG70591.1"/>
    <property type="molecule type" value="Genomic_DNA"/>
</dbReference>
<keyword evidence="4 7" id="KW-0812">Transmembrane</keyword>
<evidence type="ECO:0000313" key="10">
    <source>
        <dbReference type="EMBL" id="QLG70591.1"/>
    </source>
</evidence>
<feature type="transmembrane region" description="Helical" evidence="7">
    <location>
        <begin position="605"/>
        <end position="629"/>
    </location>
</feature>
<evidence type="ECO:0000259" key="8">
    <source>
        <dbReference type="Pfam" id="PF02714"/>
    </source>
</evidence>